<evidence type="ECO:0000313" key="3">
    <source>
        <dbReference type="Proteomes" id="UP000251577"/>
    </source>
</evidence>
<organism evidence="2 3">
    <name type="scientific">Corynebacterium heidelbergense</name>
    <dbReference type="NCBI Taxonomy" id="2055947"/>
    <lineage>
        <taxon>Bacteria</taxon>
        <taxon>Bacillati</taxon>
        <taxon>Actinomycetota</taxon>
        <taxon>Actinomycetes</taxon>
        <taxon>Mycobacteriales</taxon>
        <taxon>Corynebacteriaceae</taxon>
        <taxon>Corynebacterium</taxon>
    </lineage>
</organism>
<evidence type="ECO:0000313" key="2">
    <source>
        <dbReference type="EMBL" id="RAV32673.1"/>
    </source>
</evidence>
<keyword evidence="3" id="KW-1185">Reference proteome</keyword>
<gene>
    <name evidence="2" type="ORF">DLJ54_02340</name>
</gene>
<protein>
    <submittedName>
        <fullName evidence="2">Uncharacterized protein</fullName>
    </submittedName>
</protein>
<dbReference type="Proteomes" id="UP000251577">
    <property type="component" value="Unassembled WGS sequence"/>
</dbReference>
<proteinExistence type="predicted"/>
<reference evidence="2 3" key="1">
    <citation type="journal article" date="2018" name="Syst. Appl. Microbiol.">
        <title>Corynebacterium heidelbergense sp. nov., isolated from the preen glands of Egyptian geese (Alopochen aegyptiacus).</title>
        <authorList>
            <person name="Braun M.S."/>
            <person name="Wang E."/>
            <person name="Zimmermann S."/>
            <person name="Wink M."/>
        </authorList>
    </citation>
    <scope>NUCLEOTIDE SEQUENCE [LARGE SCALE GENOMIC DNA]</scope>
    <source>
        <strain evidence="2 3">647</strain>
    </source>
</reference>
<sequence>MNLIVIDQDTGKRYLTAHQAAEAFGAKTTTYSACEARGYAPQPATYLRNRPQWNEDEVVDGDRTRAQQRLARGLPRRHTSAKPRKRLSS</sequence>
<feature type="compositionally biased region" description="Basic residues" evidence="1">
    <location>
        <begin position="74"/>
        <end position="89"/>
    </location>
</feature>
<feature type="region of interest" description="Disordered" evidence="1">
    <location>
        <begin position="56"/>
        <end position="89"/>
    </location>
</feature>
<evidence type="ECO:0000256" key="1">
    <source>
        <dbReference type="SAM" id="MobiDB-lite"/>
    </source>
</evidence>
<dbReference type="EMBL" id="QHCV01000014">
    <property type="protein sequence ID" value="RAV32673.1"/>
    <property type="molecule type" value="Genomic_DNA"/>
</dbReference>
<accession>A0A364V7N3</accession>
<comment type="caution">
    <text evidence="2">The sequence shown here is derived from an EMBL/GenBank/DDBJ whole genome shotgun (WGS) entry which is preliminary data.</text>
</comment>
<name>A0A364V7N3_9CORY</name>
<dbReference type="AlphaFoldDB" id="A0A364V7N3"/>